<name>A0A2T5TZI7_9SPHN</name>
<accession>A0A2T5TZI7</accession>
<reference evidence="1 2" key="1">
    <citation type="submission" date="2018-04" db="EMBL/GenBank/DDBJ databases">
        <title>Genomic Encyclopedia of Type Strains, Phase III (KMG-III): the genomes of soil and plant-associated and newly described type strains.</title>
        <authorList>
            <person name="Whitman W."/>
        </authorList>
    </citation>
    <scope>NUCLEOTIDE SEQUENCE [LARGE SCALE GENOMIC DNA]</scope>
    <source>
        <strain evidence="1 2">MA-olki</strain>
    </source>
</reference>
<proteinExistence type="predicted"/>
<organism evidence="1 2">
    <name type="scientific">Sphingomonas faeni</name>
    <dbReference type="NCBI Taxonomy" id="185950"/>
    <lineage>
        <taxon>Bacteria</taxon>
        <taxon>Pseudomonadati</taxon>
        <taxon>Pseudomonadota</taxon>
        <taxon>Alphaproteobacteria</taxon>
        <taxon>Sphingomonadales</taxon>
        <taxon>Sphingomonadaceae</taxon>
        <taxon>Sphingomonas</taxon>
    </lineage>
</organism>
<protein>
    <submittedName>
        <fullName evidence="1">Uncharacterized protein</fullName>
    </submittedName>
</protein>
<comment type="caution">
    <text evidence="1">The sequence shown here is derived from an EMBL/GenBank/DDBJ whole genome shotgun (WGS) entry which is preliminary data.</text>
</comment>
<dbReference type="Proteomes" id="UP000244013">
    <property type="component" value="Unassembled WGS sequence"/>
</dbReference>
<gene>
    <name evidence="1" type="ORF">C8J25_10999</name>
</gene>
<dbReference type="EMBL" id="QAYE01000009">
    <property type="protein sequence ID" value="PTW44669.1"/>
    <property type="molecule type" value="Genomic_DNA"/>
</dbReference>
<sequence length="165" mass="17896">MTKPRIPDSFPDAMGKVLAQLGRERAAAVVGKSVSTVYEWAKEDTPTLPSLMEALALDTAHRLAGGEDAPFRDAFSHQLDIEVDQQDACRRALIDDSVEFIGEAGDLQAALFIAVQPGASPLDLHRALVEVTQVEGVVRRIRRRLPRFLRPAMSTGPGNTGGTHQ</sequence>
<evidence type="ECO:0000313" key="2">
    <source>
        <dbReference type="Proteomes" id="UP000244013"/>
    </source>
</evidence>
<evidence type="ECO:0000313" key="1">
    <source>
        <dbReference type="EMBL" id="PTW44669.1"/>
    </source>
</evidence>
<dbReference type="AlphaFoldDB" id="A0A2T5TZI7"/>